<keyword evidence="3" id="KW-1185">Reference proteome</keyword>
<dbReference type="InterPro" id="IPR010310">
    <property type="entry name" value="T7SS_ESAT-6-like"/>
</dbReference>
<evidence type="ECO:0000256" key="1">
    <source>
        <dbReference type="SAM" id="MobiDB-lite"/>
    </source>
</evidence>
<dbReference type="Pfam" id="PF06013">
    <property type="entry name" value="WXG100"/>
    <property type="match status" value="1"/>
</dbReference>
<gene>
    <name evidence="2" type="ORF">GOARA_050_00700</name>
</gene>
<dbReference type="Proteomes" id="UP000035088">
    <property type="component" value="Unassembled WGS sequence"/>
</dbReference>
<organism evidence="2 3">
    <name type="scientific">Gordonia araii NBRC 100433</name>
    <dbReference type="NCBI Taxonomy" id="1073574"/>
    <lineage>
        <taxon>Bacteria</taxon>
        <taxon>Bacillati</taxon>
        <taxon>Actinomycetota</taxon>
        <taxon>Actinomycetes</taxon>
        <taxon>Mycobacteriales</taxon>
        <taxon>Gordoniaceae</taxon>
        <taxon>Gordonia</taxon>
    </lineage>
</organism>
<protein>
    <recommendedName>
        <fullName evidence="4">ESAT-6-like protein</fullName>
    </recommendedName>
</protein>
<feature type="compositionally biased region" description="Basic and acidic residues" evidence="1">
    <location>
        <begin position="24"/>
        <end position="42"/>
    </location>
</feature>
<dbReference type="SUPFAM" id="SSF140453">
    <property type="entry name" value="EsxAB dimer-like"/>
    <property type="match status" value="1"/>
</dbReference>
<proteinExistence type="predicted"/>
<dbReference type="InterPro" id="IPR036689">
    <property type="entry name" value="ESAT-6-like_sf"/>
</dbReference>
<comment type="caution">
    <text evidence="2">The sequence shown here is derived from an EMBL/GenBank/DDBJ whole genome shotgun (WGS) entry which is preliminary data.</text>
</comment>
<dbReference type="Gene3D" id="1.10.287.1060">
    <property type="entry name" value="ESAT-6-like"/>
    <property type="match status" value="1"/>
</dbReference>
<evidence type="ECO:0000313" key="3">
    <source>
        <dbReference type="Proteomes" id="UP000035088"/>
    </source>
</evidence>
<reference evidence="2 3" key="1">
    <citation type="submission" date="2011-11" db="EMBL/GenBank/DDBJ databases">
        <title>Whole genome shotgun sequence of Gordonia araii NBRC 100433.</title>
        <authorList>
            <person name="Yoshida Y."/>
            <person name="Hosoyama A."/>
            <person name="Tsuchikane K."/>
            <person name="Katsumata H."/>
            <person name="Yamazaki S."/>
            <person name="Fujita N."/>
        </authorList>
    </citation>
    <scope>NUCLEOTIDE SEQUENCE [LARGE SCALE GENOMIC DNA]</scope>
    <source>
        <strain evidence="2 3">NBRC 100433</strain>
    </source>
</reference>
<evidence type="ECO:0008006" key="4">
    <source>
        <dbReference type="Google" id="ProtNLM"/>
    </source>
</evidence>
<sequence>MAIVNDGAMTVDPTVLLAHAKEVRSRADQGREELASHRRNIEDAAASWGPSSRRAMSERVAEWASDTRTIVANLENYADMICDAGHRYAAQEEQNTGRMNSASSSVGRDRLNLA</sequence>
<evidence type="ECO:0000313" key="2">
    <source>
        <dbReference type="EMBL" id="GAB10007.1"/>
    </source>
</evidence>
<dbReference type="EMBL" id="BAEE01000050">
    <property type="protein sequence ID" value="GAB10007.1"/>
    <property type="molecule type" value="Genomic_DNA"/>
</dbReference>
<dbReference type="STRING" id="1073574.GOARA_050_00700"/>
<feature type="region of interest" description="Disordered" evidence="1">
    <location>
        <begin position="91"/>
        <end position="114"/>
    </location>
</feature>
<feature type="region of interest" description="Disordered" evidence="1">
    <location>
        <begin position="24"/>
        <end position="53"/>
    </location>
</feature>
<feature type="compositionally biased region" description="Polar residues" evidence="1">
    <location>
        <begin position="92"/>
        <end position="106"/>
    </location>
</feature>
<accession>G7H2D2</accession>
<dbReference type="AlphaFoldDB" id="G7H2D2"/>
<name>G7H2D2_9ACTN</name>